<keyword evidence="1" id="KW-0472">Membrane</keyword>
<organism evidence="3">
    <name type="scientific">Schlesneria paludicola</name>
    <dbReference type="NCBI Taxonomy" id="360056"/>
    <lineage>
        <taxon>Bacteria</taxon>
        <taxon>Pseudomonadati</taxon>
        <taxon>Planctomycetota</taxon>
        <taxon>Planctomycetia</taxon>
        <taxon>Planctomycetales</taxon>
        <taxon>Planctomycetaceae</taxon>
        <taxon>Schlesneria</taxon>
    </lineage>
</organism>
<evidence type="ECO:0000256" key="1">
    <source>
        <dbReference type="SAM" id="Phobius"/>
    </source>
</evidence>
<accession>A0A7C4LLB5</accession>
<feature type="transmembrane region" description="Helical" evidence="1">
    <location>
        <begin position="230"/>
        <end position="259"/>
    </location>
</feature>
<feature type="domain" description="Prepilin peptidase A24 N-terminal" evidence="2">
    <location>
        <begin position="12"/>
        <end position="90"/>
    </location>
</feature>
<dbReference type="GO" id="GO:0004190">
    <property type="term" value="F:aspartic-type endopeptidase activity"/>
    <property type="evidence" value="ECO:0007669"/>
    <property type="project" value="TreeGrafter"/>
</dbReference>
<dbReference type="PANTHER" id="PTHR30487">
    <property type="entry name" value="TYPE 4 PREPILIN-LIKE PROTEINS LEADER PEPTIDE-PROCESSING ENZYME"/>
    <property type="match status" value="1"/>
</dbReference>
<dbReference type="Pfam" id="PF06750">
    <property type="entry name" value="A24_N_bact"/>
    <property type="match status" value="1"/>
</dbReference>
<evidence type="ECO:0000313" key="3">
    <source>
        <dbReference type="EMBL" id="HGT39693.1"/>
    </source>
</evidence>
<dbReference type="GO" id="GO:0005886">
    <property type="term" value="C:plasma membrane"/>
    <property type="evidence" value="ECO:0007669"/>
    <property type="project" value="TreeGrafter"/>
</dbReference>
<protein>
    <submittedName>
        <fullName evidence="3">Prepilin peptidase</fullName>
    </submittedName>
</protein>
<keyword evidence="1" id="KW-0812">Transmembrane</keyword>
<dbReference type="InterPro" id="IPR010627">
    <property type="entry name" value="Prepilin_pept_A24_N"/>
</dbReference>
<feature type="transmembrane region" description="Helical" evidence="1">
    <location>
        <begin position="6"/>
        <end position="25"/>
    </location>
</feature>
<comment type="caution">
    <text evidence="3">The sequence shown here is derived from an EMBL/GenBank/DDBJ whole genome shotgun (WGS) entry which is preliminary data.</text>
</comment>
<feature type="transmembrane region" description="Helical" evidence="1">
    <location>
        <begin position="157"/>
        <end position="175"/>
    </location>
</feature>
<feature type="transmembrane region" description="Helical" evidence="1">
    <location>
        <begin position="196"/>
        <end position="218"/>
    </location>
</feature>
<dbReference type="PANTHER" id="PTHR30487:SF0">
    <property type="entry name" value="PREPILIN LEADER PEPTIDASE_N-METHYLTRANSFERASE-RELATED"/>
    <property type="match status" value="1"/>
</dbReference>
<feature type="transmembrane region" description="Helical" evidence="1">
    <location>
        <begin position="305"/>
        <end position="322"/>
    </location>
</feature>
<feature type="transmembrane region" description="Helical" evidence="1">
    <location>
        <begin position="271"/>
        <end position="293"/>
    </location>
</feature>
<gene>
    <name evidence="3" type="ORF">ENS64_10595</name>
</gene>
<dbReference type="GO" id="GO:0006465">
    <property type="term" value="P:signal peptide processing"/>
    <property type="evidence" value="ECO:0007669"/>
    <property type="project" value="TreeGrafter"/>
</dbReference>
<dbReference type="AlphaFoldDB" id="A0A7C4LLB5"/>
<reference evidence="3" key="1">
    <citation type="journal article" date="2020" name="mSystems">
        <title>Genome- and Community-Level Interaction Insights into Carbon Utilization and Element Cycling Functions of Hydrothermarchaeota in Hydrothermal Sediment.</title>
        <authorList>
            <person name="Zhou Z."/>
            <person name="Liu Y."/>
            <person name="Xu W."/>
            <person name="Pan J."/>
            <person name="Luo Z.H."/>
            <person name="Li M."/>
        </authorList>
    </citation>
    <scope>NUCLEOTIDE SEQUENCE [LARGE SCALE GENOMIC DNA]</scope>
    <source>
        <strain evidence="3">SpSt-508</strain>
    </source>
</reference>
<feature type="transmembrane region" description="Helical" evidence="1">
    <location>
        <begin position="128"/>
        <end position="145"/>
    </location>
</feature>
<evidence type="ECO:0000259" key="2">
    <source>
        <dbReference type="Pfam" id="PF06750"/>
    </source>
</evidence>
<sequence length="356" mass="38975">MAAFTVFWFFCIGTCVGSFLNVIVWRWPRGHSLVREPSACPACQTLIRWDDNIPIIGWLRLRGRCRTCQAAISTRYPLVETLVGVQFVGLLCAEALTGGATIPVRPIDPYAGVVWIIWYAMQPDLLRLYAWHLGLLFVANIIWLIDEDGQTLPRSLLPMVVTGGLVALAAFPDLHPTLNIQLTRGEWFAIGQRWQGVLGGGVGLLAGIGVGALSAGMVRHQGFGSVTFSGVLLLGAIGLALGWQAAISTALLASVVALLRAGIERVASKSWIGSSVFDIWLALHIQLLSWRWLDRQPWWPSSQSPWFVIGLSILVIEVLRVLTDSIRKPLLIAKNVDGDPQLADEIFNPKGEPSQS</sequence>
<dbReference type="EMBL" id="DSVQ01000014">
    <property type="protein sequence ID" value="HGT39693.1"/>
    <property type="molecule type" value="Genomic_DNA"/>
</dbReference>
<keyword evidence="1" id="KW-1133">Transmembrane helix</keyword>
<dbReference type="InterPro" id="IPR050882">
    <property type="entry name" value="Prepilin_peptidase/N-MTase"/>
</dbReference>
<name>A0A7C4LLB5_9PLAN</name>
<proteinExistence type="predicted"/>